<dbReference type="Proteomes" id="UP001163324">
    <property type="component" value="Chromosome 3"/>
</dbReference>
<name>A0ACC0V6U1_9HYPO</name>
<organism evidence="1 2">
    <name type="scientific">Trichothecium roseum</name>
    <dbReference type="NCBI Taxonomy" id="47278"/>
    <lineage>
        <taxon>Eukaryota</taxon>
        <taxon>Fungi</taxon>
        <taxon>Dikarya</taxon>
        <taxon>Ascomycota</taxon>
        <taxon>Pezizomycotina</taxon>
        <taxon>Sordariomycetes</taxon>
        <taxon>Hypocreomycetidae</taxon>
        <taxon>Hypocreales</taxon>
        <taxon>Hypocreales incertae sedis</taxon>
        <taxon>Trichothecium</taxon>
    </lineage>
</organism>
<reference evidence="1" key="1">
    <citation type="submission" date="2022-10" db="EMBL/GenBank/DDBJ databases">
        <title>Complete Genome of Trichothecium roseum strain YXFP-22015, a Plant Pathogen Isolated from Citrus.</title>
        <authorList>
            <person name="Wang Y."/>
            <person name="Zhu L."/>
        </authorList>
    </citation>
    <scope>NUCLEOTIDE SEQUENCE</scope>
    <source>
        <strain evidence="1">YXFP-22015</strain>
    </source>
</reference>
<proteinExistence type="predicted"/>
<accession>A0ACC0V6U1</accession>
<dbReference type="EMBL" id="CM047942">
    <property type="protein sequence ID" value="KAI9902200.1"/>
    <property type="molecule type" value="Genomic_DNA"/>
</dbReference>
<evidence type="ECO:0000313" key="2">
    <source>
        <dbReference type="Proteomes" id="UP001163324"/>
    </source>
</evidence>
<sequence>MRGFAAIMALALAAAPAAVMAQGLPTGEGRCIRDRNRPNDETLYCVWGTGYAIFPCDGGTTCSEEDAACYADQNCDGCAWFVRCEVLPPDQIRAEASQQQKTPPRCAALQNNGSECNRMPSKPGYDFCREHFNEKTRLYAEYKKAQAAFEAGRVPNKTKAEPGRQDMEQRVQLGDKVVRLRDQVNRRFFSKGTENNRSHVQQILKVKSEVDDLKRDLSVFEEKSAPGDDVDRLIEMAALATLDDTSSEPEEVQVVYRSLLSPEVPLSKLNHLPQNHPVVVLRRFLDDAINSLVHKIYQIFPSLNDSSRPLYDPEENQAREPDKGDLVLRNVFREYVAWTGDTDVVAMAEKKGTIDAFLRSSLVDSLEDYAAFLEAFHAGEDYTYRFLRNAVYDCLLPQDASHMTIMGGRITLGSNPPNLGIDGWDILYQYFSNLVTWVDLERYGADYEDIVLVKKLSSLMRYPSWYQPEKDKSQECRPVVLQGFIAEATGDFGQKGKLAYRAGGVVTERCGRDYLSGRMSRKNPLARRLIDELASRVVRLFLIVYDRQTGDCIARPDDMGSDWLARSRTARNENQLPNSRWEVDWSLEDLLRQLDLVRKLRDGAMHGDYYEFIIIRRRQGPKFDLLDCVAEALMDVSGTSNGRDVIVKAVQETFPIPSPTDDWLNELLQENTSAVSPSQQIPHLDYEGSRLRAWDVVRNQPGIFAGTKSPRKWDSRDAKVLSKVLSSMEAAGVIAQMTRYEPPQATAKLLRATDGHEDVYFDYSGLLLGTRSSVGNFWNNATLELDGKGLRRFAERFKLANPDAVFAKGVIHSHYCAWSFPDMGAIPRLADLNFCTPDGHLYRWKHLPFDFPASFEMWQFMLHCEINSKFPFVQATQTTFIVCAATAAEAEDNAEMFLQVANKKGWRLSFPLPNRWTSALEELDIEFLWCGIRPLAACLAR</sequence>
<protein>
    <submittedName>
        <fullName evidence="1">Uncharacterized protein</fullName>
    </submittedName>
</protein>
<evidence type="ECO:0000313" key="1">
    <source>
        <dbReference type="EMBL" id="KAI9902200.1"/>
    </source>
</evidence>
<comment type="caution">
    <text evidence="1">The sequence shown here is derived from an EMBL/GenBank/DDBJ whole genome shotgun (WGS) entry which is preliminary data.</text>
</comment>
<gene>
    <name evidence="1" type="ORF">N3K66_004017</name>
</gene>
<keyword evidence="2" id="KW-1185">Reference proteome</keyword>